<dbReference type="AlphaFoldDB" id="A0A1J4Q8G5"/>
<dbReference type="RefSeq" id="WP_046426635.1">
    <property type="nucleotide sequence ID" value="NZ_LBDA02000001.1"/>
</dbReference>
<keyword evidence="3" id="KW-1185">Reference proteome</keyword>
<sequence>MIGGDGGGREIAVPGGVGETAGLAPVSDAGRPVWLVPGADGTTGRWDVAAAVHEPVAATTLATEPDPGPVAGAVGARTRPPTGRSPRWSTTTAGTGRRWVWHPVGIPTVRDLTAWLRGAVRESEEGPSGVGLCGREYYWDRPMTWIDSTRVAVAGLGDDEEVVRPGGALLQ</sequence>
<protein>
    <submittedName>
        <fullName evidence="2">Uncharacterized protein</fullName>
    </submittedName>
</protein>
<dbReference type="Proteomes" id="UP000034838">
    <property type="component" value="Unassembled WGS sequence"/>
</dbReference>
<evidence type="ECO:0000313" key="3">
    <source>
        <dbReference type="Proteomes" id="UP000034838"/>
    </source>
</evidence>
<accession>A0A1J4Q8G5</accession>
<dbReference type="EMBL" id="LBDA02000001">
    <property type="protein sequence ID" value="OIK29531.1"/>
    <property type="molecule type" value="Genomic_DNA"/>
</dbReference>
<evidence type="ECO:0000313" key="2">
    <source>
        <dbReference type="EMBL" id="OIK29531.1"/>
    </source>
</evidence>
<proteinExistence type="predicted"/>
<comment type="caution">
    <text evidence="2">The sequence shown here is derived from an EMBL/GenBank/DDBJ whole genome shotgun (WGS) entry which is preliminary data.</text>
</comment>
<gene>
    <name evidence="2" type="ORF">VT52_000240</name>
</gene>
<name>A0A1J4Q8G5_9ACTN</name>
<organism evidence="2 3">
    <name type="scientific">Streptomyces malaysiense</name>
    <dbReference type="NCBI Taxonomy" id="1428626"/>
    <lineage>
        <taxon>Bacteria</taxon>
        <taxon>Bacillati</taxon>
        <taxon>Actinomycetota</taxon>
        <taxon>Actinomycetes</taxon>
        <taxon>Kitasatosporales</taxon>
        <taxon>Streptomycetaceae</taxon>
        <taxon>Streptomyces</taxon>
    </lineage>
</organism>
<feature type="region of interest" description="Disordered" evidence="1">
    <location>
        <begin position="61"/>
        <end position="93"/>
    </location>
</feature>
<evidence type="ECO:0000256" key="1">
    <source>
        <dbReference type="SAM" id="MobiDB-lite"/>
    </source>
</evidence>
<reference evidence="2" key="1">
    <citation type="submission" date="2016-10" db="EMBL/GenBank/DDBJ databases">
        <title>Genome sequence of Streptomyces malaysiense MUSC 136.</title>
        <authorList>
            <person name="Lee L.-H."/>
            <person name="Ser H.-L."/>
        </authorList>
    </citation>
    <scope>NUCLEOTIDE SEQUENCE [LARGE SCALE GENOMIC DNA]</scope>
    <source>
        <strain evidence="2">MUSC 136</strain>
    </source>
</reference>